<evidence type="ECO:0000256" key="1">
    <source>
        <dbReference type="ARBA" id="ARBA00022670"/>
    </source>
</evidence>
<keyword evidence="4" id="KW-0862">Zinc</keyword>
<dbReference type="GO" id="GO:0008237">
    <property type="term" value="F:metallopeptidase activity"/>
    <property type="evidence" value="ECO:0007669"/>
    <property type="project" value="UniProtKB-KW"/>
</dbReference>
<proteinExistence type="predicted"/>
<reference evidence="7 8" key="1">
    <citation type="submission" date="2019-10" db="EMBL/GenBank/DDBJ databases">
        <title>Complete genome sequences for adaption low water activity.</title>
        <authorList>
            <person name="Zhao L."/>
            <person name="Zhong J."/>
        </authorList>
    </citation>
    <scope>NUCLEOTIDE SEQUENCE [LARGE SCALE GENOMIC DNA]</scope>
    <source>
        <strain evidence="7 8">FDU301</strain>
        <plasmid evidence="8">pfdu301a</plasmid>
    </source>
</reference>
<dbReference type="SUPFAM" id="SSF102712">
    <property type="entry name" value="JAB1/MPN domain"/>
    <property type="match status" value="1"/>
</dbReference>
<feature type="domain" description="JAB" evidence="6">
    <location>
        <begin position="75"/>
        <end position="182"/>
    </location>
</feature>
<evidence type="ECO:0000259" key="6">
    <source>
        <dbReference type="Pfam" id="PF14464"/>
    </source>
</evidence>
<name>A0A6M6DZ11_PRIMG</name>
<evidence type="ECO:0000256" key="2">
    <source>
        <dbReference type="ARBA" id="ARBA00022723"/>
    </source>
</evidence>
<keyword evidence="3" id="KW-0378">Hydrolase</keyword>
<dbReference type="Gene3D" id="3.40.140.10">
    <property type="entry name" value="Cytidine Deaminase, domain 2"/>
    <property type="match status" value="1"/>
</dbReference>
<dbReference type="Proteomes" id="UP000501076">
    <property type="component" value="Plasmid pFDU301A"/>
</dbReference>
<organism evidence="7 8">
    <name type="scientific">Priestia megaterium</name>
    <name type="common">Bacillus megaterium</name>
    <dbReference type="NCBI Taxonomy" id="1404"/>
    <lineage>
        <taxon>Bacteria</taxon>
        <taxon>Bacillati</taxon>
        <taxon>Bacillota</taxon>
        <taxon>Bacilli</taxon>
        <taxon>Bacillales</taxon>
        <taxon>Bacillaceae</taxon>
        <taxon>Priestia</taxon>
    </lineage>
</organism>
<evidence type="ECO:0000313" key="7">
    <source>
        <dbReference type="EMBL" id="QJX80141.1"/>
    </source>
</evidence>
<accession>A0A6M6DZ11</accession>
<evidence type="ECO:0000313" key="8">
    <source>
        <dbReference type="Proteomes" id="UP000501076"/>
    </source>
</evidence>
<gene>
    <name evidence="7" type="ORF">FDZ14_29025</name>
</gene>
<dbReference type="EMBL" id="CP045273">
    <property type="protein sequence ID" value="QJX80141.1"/>
    <property type="molecule type" value="Genomic_DNA"/>
</dbReference>
<dbReference type="GO" id="GO:0046872">
    <property type="term" value="F:metal ion binding"/>
    <property type="evidence" value="ECO:0007669"/>
    <property type="project" value="UniProtKB-KW"/>
</dbReference>
<dbReference type="GO" id="GO:0006508">
    <property type="term" value="P:proteolysis"/>
    <property type="evidence" value="ECO:0007669"/>
    <property type="project" value="UniProtKB-KW"/>
</dbReference>
<dbReference type="InterPro" id="IPR028090">
    <property type="entry name" value="JAB_dom_prok"/>
</dbReference>
<dbReference type="Pfam" id="PF14464">
    <property type="entry name" value="Prok-JAB"/>
    <property type="match status" value="1"/>
</dbReference>
<evidence type="ECO:0000256" key="5">
    <source>
        <dbReference type="ARBA" id="ARBA00023049"/>
    </source>
</evidence>
<geneLocation type="plasmid" evidence="8">
    <name>pfdu301a</name>
</geneLocation>
<evidence type="ECO:0000256" key="4">
    <source>
        <dbReference type="ARBA" id="ARBA00022833"/>
    </source>
</evidence>
<keyword evidence="2" id="KW-0479">Metal-binding</keyword>
<keyword evidence="5" id="KW-0482">Metalloprotease</keyword>
<keyword evidence="1" id="KW-0645">Protease</keyword>
<dbReference type="AlphaFoldDB" id="A0A6M6DZ11"/>
<protein>
    <recommendedName>
        <fullName evidence="6">JAB domain-containing protein</fullName>
    </recommendedName>
</protein>
<sequence>MLYSLKLDMKLHLAIHSAQMSSLIRDIYIKMMYAGFVRRLGVIRINIKYVYILPNDKTLFIRSEAIEKMLKYRQNDSKSSEAGGILIGRILIENGHYIIDDVSEPMPTDKRSRYRFSRKPEGHQEYFNNVWERENGCCFYLGEWHTHPEYVPNPSTTDRKDWNRLIRIDFENDDLFFVIVGIKEVKVWYGNLVTKKVIELKRRDNVGKKQ</sequence>
<evidence type="ECO:0000256" key="3">
    <source>
        <dbReference type="ARBA" id="ARBA00022801"/>
    </source>
</evidence>
<keyword evidence="7" id="KW-0614">Plasmid</keyword>